<accession>A0A411HLY4</accession>
<evidence type="ECO:0000313" key="2">
    <source>
        <dbReference type="EMBL" id="QBB71498.1"/>
    </source>
</evidence>
<evidence type="ECO:0000313" key="3">
    <source>
        <dbReference type="Proteomes" id="UP000291562"/>
    </source>
</evidence>
<dbReference type="OrthoDB" id="583175at2"/>
<dbReference type="AlphaFoldDB" id="A0A411HLY4"/>
<dbReference type="RefSeq" id="WP_129834557.1">
    <property type="nucleotide sequence ID" value="NZ_CP035704.1"/>
</dbReference>
<keyword evidence="3" id="KW-1185">Reference proteome</keyword>
<dbReference type="EMBL" id="CP035704">
    <property type="protein sequence ID" value="QBB71498.1"/>
    <property type="molecule type" value="Genomic_DNA"/>
</dbReference>
<reference evidence="2 3" key="1">
    <citation type="submission" date="2019-01" db="EMBL/GenBank/DDBJ databases">
        <title>Pseudolysobacter antarctica gen. nov., sp. nov., isolated from Fildes Peninsula, Antarctica.</title>
        <authorList>
            <person name="Wei Z."/>
            <person name="Peng F."/>
        </authorList>
    </citation>
    <scope>NUCLEOTIDE SEQUENCE [LARGE SCALE GENOMIC DNA]</scope>
    <source>
        <strain evidence="2 3">AQ6-296</strain>
    </source>
</reference>
<feature type="chain" id="PRO_5019232743" evidence="1">
    <location>
        <begin position="18"/>
        <end position="108"/>
    </location>
</feature>
<sequence>MRFFITLVMLLCLSACAKPVPADKAAFVGEWKSPEMYLQITQAGHVDYKRSIGSGSKSVSGPLQGFSGENFDVGIGAMSTTFVVTTPPHQDGGTIKMTVDGVELSKTP</sequence>
<proteinExistence type="predicted"/>
<protein>
    <submittedName>
        <fullName evidence="2">Uncharacterized protein</fullName>
    </submittedName>
</protein>
<dbReference type="KEGG" id="xbc:ELE36_14670"/>
<organism evidence="2 3">
    <name type="scientific">Pseudolysobacter antarcticus</name>
    <dbReference type="NCBI Taxonomy" id="2511995"/>
    <lineage>
        <taxon>Bacteria</taxon>
        <taxon>Pseudomonadati</taxon>
        <taxon>Pseudomonadota</taxon>
        <taxon>Gammaproteobacteria</taxon>
        <taxon>Lysobacterales</taxon>
        <taxon>Rhodanobacteraceae</taxon>
        <taxon>Pseudolysobacter</taxon>
    </lineage>
</organism>
<dbReference type="Proteomes" id="UP000291562">
    <property type="component" value="Chromosome"/>
</dbReference>
<gene>
    <name evidence="2" type="ORF">ELE36_14670</name>
</gene>
<keyword evidence="1" id="KW-0732">Signal</keyword>
<feature type="signal peptide" evidence="1">
    <location>
        <begin position="1"/>
        <end position="17"/>
    </location>
</feature>
<name>A0A411HLY4_9GAMM</name>
<evidence type="ECO:0000256" key="1">
    <source>
        <dbReference type="SAM" id="SignalP"/>
    </source>
</evidence>